<gene>
    <name evidence="2" type="ORF">C9I94_21090</name>
</gene>
<comment type="caution">
    <text evidence="2">The sequence shown here is derived from an EMBL/GenBank/DDBJ whole genome shotgun (WGS) entry which is preliminary data.</text>
</comment>
<dbReference type="InterPro" id="IPR000182">
    <property type="entry name" value="GNAT_dom"/>
</dbReference>
<keyword evidence="2" id="KW-0808">Transferase</keyword>
<accession>A0A0J8V4V0</accession>
<evidence type="ECO:0000313" key="2">
    <source>
        <dbReference type="EMBL" id="PSW22443.1"/>
    </source>
</evidence>
<dbReference type="RefSeq" id="WP_048901104.1">
    <property type="nucleotide sequence ID" value="NZ_AP024852.1"/>
</dbReference>
<dbReference type="OrthoDB" id="7845888at2"/>
<dbReference type="CDD" id="cd04301">
    <property type="entry name" value="NAT_SF"/>
    <property type="match status" value="1"/>
</dbReference>
<proteinExistence type="predicted"/>
<dbReference type="PROSITE" id="PS51186">
    <property type="entry name" value="GNAT"/>
    <property type="match status" value="1"/>
</dbReference>
<dbReference type="InterPro" id="IPR016181">
    <property type="entry name" value="Acyl_CoA_acyltransferase"/>
</dbReference>
<dbReference type="Gene3D" id="3.40.630.30">
    <property type="match status" value="1"/>
</dbReference>
<dbReference type="GO" id="GO:0016747">
    <property type="term" value="F:acyltransferase activity, transferring groups other than amino-acyl groups"/>
    <property type="evidence" value="ECO:0007669"/>
    <property type="project" value="InterPro"/>
</dbReference>
<dbReference type="AlphaFoldDB" id="A0A0J8V4V0"/>
<name>A0A0J8V4V0_9GAMM</name>
<dbReference type="EMBL" id="PYLZ01000014">
    <property type="protein sequence ID" value="PSW22443.1"/>
    <property type="molecule type" value="Genomic_DNA"/>
</dbReference>
<dbReference type="SUPFAM" id="SSF55729">
    <property type="entry name" value="Acyl-CoA N-acyltransferases (Nat)"/>
    <property type="match status" value="1"/>
</dbReference>
<protein>
    <submittedName>
        <fullName evidence="2">N-acetyltransferase</fullName>
    </submittedName>
</protein>
<organism evidence="2 3">
    <name type="scientific">Photobacterium swingsii</name>
    <dbReference type="NCBI Taxonomy" id="680026"/>
    <lineage>
        <taxon>Bacteria</taxon>
        <taxon>Pseudomonadati</taxon>
        <taxon>Pseudomonadota</taxon>
        <taxon>Gammaproteobacteria</taxon>
        <taxon>Vibrionales</taxon>
        <taxon>Vibrionaceae</taxon>
        <taxon>Photobacterium</taxon>
    </lineage>
</organism>
<sequence length="147" mass="16857">MNKLSFHILEPLRFPLINRLYKNYYPAGKAKKDEDIWVGEDGNSIISCVRFKKIEDIQLLTGMLVIPDYRGKGVGDALLAATTKQIESQPCYCFAFSHLVPLYQRAHFTVIEDTELPHYLASRFKRYSESGKNLVPMIYQKPALGQN</sequence>
<evidence type="ECO:0000259" key="1">
    <source>
        <dbReference type="PROSITE" id="PS51186"/>
    </source>
</evidence>
<evidence type="ECO:0000313" key="3">
    <source>
        <dbReference type="Proteomes" id="UP000240481"/>
    </source>
</evidence>
<dbReference type="STRING" id="680026.AB733_24225"/>
<dbReference type="Proteomes" id="UP000240481">
    <property type="component" value="Unassembled WGS sequence"/>
</dbReference>
<dbReference type="Pfam" id="PF13508">
    <property type="entry name" value="Acetyltransf_7"/>
    <property type="match status" value="1"/>
</dbReference>
<reference evidence="2 3" key="1">
    <citation type="submission" date="2018-01" db="EMBL/GenBank/DDBJ databases">
        <title>Whole genome sequencing of Histamine producing bacteria.</title>
        <authorList>
            <person name="Butler K."/>
        </authorList>
    </citation>
    <scope>NUCLEOTIDE SEQUENCE [LARGE SCALE GENOMIC DNA]</scope>
    <source>
        <strain evidence="2 3">DSM 24669</strain>
    </source>
</reference>
<feature type="domain" description="N-acetyltransferase" evidence="1">
    <location>
        <begin position="1"/>
        <end position="142"/>
    </location>
</feature>
<keyword evidence="3" id="KW-1185">Reference proteome</keyword>